<organism evidence="9 10">
    <name type="scientific">Coccomyxa viridis</name>
    <dbReference type="NCBI Taxonomy" id="1274662"/>
    <lineage>
        <taxon>Eukaryota</taxon>
        <taxon>Viridiplantae</taxon>
        <taxon>Chlorophyta</taxon>
        <taxon>core chlorophytes</taxon>
        <taxon>Trebouxiophyceae</taxon>
        <taxon>Trebouxiophyceae incertae sedis</taxon>
        <taxon>Coccomyxaceae</taxon>
        <taxon>Coccomyxa</taxon>
    </lineage>
</organism>
<dbReference type="Gene3D" id="3.40.50.620">
    <property type="entry name" value="HUPs"/>
    <property type="match status" value="1"/>
</dbReference>
<evidence type="ECO:0000256" key="7">
    <source>
        <dbReference type="PIRNR" id="PIRNR006630"/>
    </source>
</evidence>
<keyword evidence="5 7" id="KW-0067">ATP-binding</keyword>
<dbReference type="CDD" id="cd00553">
    <property type="entry name" value="NAD_synthase"/>
    <property type="match status" value="1"/>
</dbReference>
<dbReference type="Gene3D" id="3.60.110.10">
    <property type="entry name" value="Carbon-nitrogen hydrolase"/>
    <property type="match status" value="1"/>
</dbReference>
<keyword evidence="10" id="KW-1185">Reference proteome</keyword>
<evidence type="ECO:0000256" key="2">
    <source>
        <dbReference type="ARBA" id="ARBA00007145"/>
    </source>
</evidence>
<evidence type="ECO:0000313" key="9">
    <source>
        <dbReference type="EMBL" id="CAK0786539.1"/>
    </source>
</evidence>
<evidence type="ECO:0000313" key="10">
    <source>
        <dbReference type="Proteomes" id="UP001314263"/>
    </source>
</evidence>
<comment type="catalytic activity">
    <reaction evidence="7">
        <text>deamido-NAD(+) + L-glutamine + ATP + H2O = L-glutamate + AMP + diphosphate + NAD(+) + H(+)</text>
        <dbReference type="Rhea" id="RHEA:24384"/>
        <dbReference type="ChEBI" id="CHEBI:15377"/>
        <dbReference type="ChEBI" id="CHEBI:15378"/>
        <dbReference type="ChEBI" id="CHEBI:29985"/>
        <dbReference type="ChEBI" id="CHEBI:30616"/>
        <dbReference type="ChEBI" id="CHEBI:33019"/>
        <dbReference type="ChEBI" id="CHEBI:57540"/>
        <dbReference type="ChEBI" id="CHEBI:58359"/>
        <dbReference type="ChEBI" id="CHEBI:58437"/>
        <dbReference type="ChEBI" id="CHEBI:456215"/>
        <dbReference type="EC" id="6.3.5.1"/>
    </reaction>
</comment>
<sequence>MTCRGVRYNCRIFLLNRKVVHIRPKTALADDGNYRETRYFKTWKSARHIEKHGLPPEIRDITGQSTCSFGDAALQLNDAVLAAETCEELFTPLAPHIALALSGVEIITNGSGSHHQLRKLHQRLDLIRNGTAKAGGVYLYANQQGCDGNRLYYDGCACVAVNGELVAQGSQFAIGDVEVVTATVDLDEVVSYRGAVSSLQEQASNASPVPTVTVDFDLCRPANQTVVPSAPIEPRYHIPEEEIALGPACWLWDYLRRSGASGFLLPLSGGADSSAVAAIVGSMCQLVVRAIQAGNKQAEKDALRIGQYSSPEKVLSAQQLAGRLLTTVYMGTVNSSQETKDRASSLARQIGADHLDVKIDPVVNAMAMLLSGIIGHTPRFRADGGSTAENLALQNIQARLRMVLAFFIAQLRLWSQGRSGFQLVLGTANVDECLRGYLTKYDCSSADLNPIGAISKNDLRRFLVWAADHLGYSELHRVEAAPPTAELEPIREGVAAQLDEVDMGMTYEELGIYGRLRKVARCGPVSMFRRLLVDWHDRYPPAQIAERVKTFFRFYSTNRHKATVLTPAYHAESYNPSDHRFDHRPFLYNNKWPWQFASIDAIVSSFSHSSREAG</sequence>
<dbReference type="InterPro" id="IPR014729">
    <property type="entry name" value="Rossmann-like_a/b/a_fold"/>
</dbReference>
<dbReference type="PANTHER" id="PTHR23090">
    <property type="entry name" value="NH 3 /GLUTAMINE-DEPENDENT NAD + SYNTHETASE"/>
    <property type="match status" value="1"/>
</dbReference>
<dbReference type="InterPro" id="IPR022310">
    <property type="entry name" value="NAD/GMP_synthase"/>
</dbReference>
<dbReference type="EC" id="6.3.5.1" evidence="7"/>
<dbReference type="SUPFAM" id="SSF52402">
    <property type="entry name" value="Adenine nucleotide alpha hydrolases-like"/>
    <property type="match status" value="1"/>
</dbReference>
<evidence type="ECO:0000256" key="1">
    <source>
        <dbReference type="ARBA" id="ARBA00005188"/>
    </source>
</evidence>
<feature type="domain" description="CN hydrolase" evidence="8">
    <location>
        <begin position="1"/>
        <end position="186"/>
    </location>
</feature>
<name>A0AAV1IGT6_9CHLO</name>
<keyword evidence="4 7" id="KW-0547">Nucleotide-binding</keyword>
<dbReference type="InterPro" id="IPR003694">
    <property type="entry name" value="NAD_synthase"/>
</dbReference>
<keyword evidence="3 7" id="KW-0436">Ligase</keyword>
<dbReference type="FunFam" id="3.40.50.620:FF:000036">
    <property type="entry name" value="Glutamine-dependent NAD(+) synthetase"/>
    <property type="match status" value="1"/>
</dbReference>
<dbReference type="AlphaFoldDB" id="A0AAV1IGT6"/>
<accession>A0AAV1IGT6</accession>
<dbReference type="CDD" id="cd07570">
    <property type="entry name" value="GAT_Gln-NAD-synth"/>
    <property type="match status" value="1"/>
</dbReference>
<evidence type="ECO:0000256" key="3">
    <source>
        <dbReference type="ARBA" id="ARBA00022598"/>
    </source>
</evidence>
<protein>
    <recommendedName>
        <fullName evidence="7">Glutamine-dependent NAD(+) synthetase</fullName>
        <ecNumber evidence="7">6.3.5.1</ecNumber>
    </recommendedName>
    <alternativeName>
        <fullName evidence="7">NAD(+) synthase [glutamine-hydrolyzing]</fullName>
    </alternativeName>
</protein>
<evidence type="ECO:0000256" key="5">
    <source>
        <dbReference type="ARBA" id="ARBA00022840"/>
    </source>
</evidence>
<dbReference type="GO" id="GO:0005524">
    <property type="term" value="F:ATP binding"/>
    <property type="evidence" value="ECO:0007669"/>
    <property type="project" value="UniProtKB-UniRule"/>
</dbReference>
<proteinExistence type="inferred from homology"/>
<dbReference type="SUPFAM" id="SSF56317">
    <property type="entry name" value="Carbon-nitrogen hydrolase"/>
    <property type="match status" value="1"/>
</dbReference>
<dbReference type="PROSITE" id="PS50263">
    <property type="entry name" value="CN_HYDROLASE"/>
    <property type="match status" value="1"/>
</dbReference>
<evidence type="ECO:0000256" key="4">
    <source>
        <dbReference type="ARBA" id="ARBA00022741"/>
    </source>
</evidence>
<comment type="similarity">
    <text evidence="2 7">In the C-terminal section; belongs to the NAD synthetase family.</text>
</comment>
<dbReference type="GO" id="GO:0003952">
    <property type="term" value="F:NAD+ synthase (glutamine-hydrolyzing) activity"/>
    <property type="evidence" value="ECO:0007669"/>
    <property type="project" value="UniProtKB-UniRule"/>
</dbReference>
<dbReference type="InterPro" id="IPR036526">
    <property type="entry name" value="C-N_Hydrolase_sf"/>
</dbReference>
<dbReference type="Pfam" id="PF02540">
    <property type="entry name" value="NAD_synthase"/>
    <property type="match status" value="1"/>
</dbReference>
<evidence type="ECO:0000259" key="8">
    <source>
        <dbReference type="PROSITE" id="PS50263"/>
    </source>
</evidence>
<dbReference type="PANTHER" id="PTHR23090:SF9">
    <property type="entry name" value="GLUTAMINE-DEPENDENT NAD(+) SYNTHETASE"/>
    <property type="match status" value="1"/>
</dbReference>
<dbReference type="NCBIfam" id="TIGR00552">
    <property type="entry name" value="nadE"/>
    <property type="match status" value="1"/>
</dbReference>
<keyword evidence="6 7" id="KW-0520">NAD</keyword>
<dbReference type="InterPro" id="IPR003010">
    <property type="entry name" value="C-N_Hydrolase"/>
</dbReference>
<dbReference type="PIRSF" id="PIRSF006630">
    <property type="entry name" value="NADS_GAT"/>
    <property type="match status" value="1"/>
</dbReference>
<comment type="caution">
    <text evidence="9">The sequence shown here is derived from an EMBL/GenBank/DDBJ whole genome shotgun (WGS) entry which is preliminary data.</text>
</comment>
<dbReference type="GO" id="GO:0009435">
    <property type="term" value="P:NAD+ biosynthetic process"/>
    <property type="evidence" value="ECO:0007669"/>
    <property type="project" value="UniProtKB-UniRule"/>
</dbReference>
<gene>
    <name evidence="9" type="ORF">CVIRNUC_009752</name>
</gene>
<dbReference type="GO" id="GO:0004359">
    <property type="term" value="F:glutaminase activity"/>
    <property type="evidence" value="ECO:0007669"/>
    <property type="project" value="InterPro"/>
</dbReference>
<dbReference type="GO" id="GO:0005737">
    <property type="term" value="C:cytoplasm"/>
    <property type="evidence" value="ECO:0007669"/>
    <property type="project" value="InterPro"/>
</dbReference>
<reference evidence="9 10" key="1">
    <citation type="submission" date="2023-10" db="EMBL/GenBank/DDBJ databases">
        <authorList>
            <person name="Maclean D."/>
            <person name="Macfadyen A."/>
        </authorList>
    </citation>
    <scope>NUCLEOTIDE SEQUENCE [LARGE SCALE GENOMIC DNA]</scope>
</reference>
<dbReference type="InterPro" id="IPR014445">
    <property type="entry name" value="Gln-dep_NAD_synthase"/>
</dbReference>
<dbReference type="Pfam" id="PF00795">
    <property type="entry name" value="CN_hydrolase"/>
    <property type="match status" value="1"/>
</dbReference>
<comment type="pathway">
    <text evidence="1 7">Cofactor biosynthesis; NAD(+) biosynthesis; NAD(+) from deamido-NAD(+) (L-Gln route): step 1/1.</text>
</comment>
<dbReference type="Proteomes" id="UP001314263">
    <property type="component" value="Unassembled WGS sequence"/>
</dbReference>
<evidence type="ECO:0000256" key="6">
    <source>
        <dbReference type="ARBA" id="ARBA00023027"/>
    </source>
</evidence>
<dbReference type="EMBL" id="CAUYUE010000015">
    <property type="protein sequence ID" value="CAK0786539.1"/>
    <property type="molecule type" value="Genomic_DNA"/>
</dbReference>